<name>A0A8J7TPV9_9BACT</name>
<dbReference type="AlphaFoldDB" id="A0A8J7TPV9"/>
<evidence type="ECO:0000259" key="3">
    <source>
        <dbReference type="PROSITE" id="PS50975"/>
    </source>
</evidence>
<dbReference type="GO" id="GO:0005524">
    <property type="term" value="F:ATP binding"/>
    <property type="evidence" value="ECO:0007669"/>
    <property type="project" value="UniProtKB-UniRule"/>
</dbReference>
<dbReference type="InterPro" id="IPR011761">
    <property type="entry name" value="ATP-grasp"/>
</dbReference>
<feature type="compositionally biased region" description="Polar residues" evidence="2">
    <location>
        <begin position="1"/>
        <end position="10"/>
    </location>
</feature>
<evidence type="ECO:0000256" key="1">
    <source>
        <dbReference type="PROSITE-ProRule" id="PRU00409"/>
    </source>
</evidence>
<accession>A0A8J7TPV9</accession>
<dbReference type="Proteomes" id="UP000664277">
    <property type="component" value="Unassembled WGS sequence"/>
</dbReference>
<dbReference type="PIRSF" id="PIRSF029120">
    <property type="entry name" value="UCP029120"/>
    <property type="match status" value="1"/>
</dbReference>
<comment type="caution">
    <text evidence="4">The sequence shown here is derived from an EMBL/GenBank/DDBJ whole genome shotgun (WGS) entry which is preliminary data.</text>
</comment>
<evidence type="ECO:0000313" key="4">
    <source>
        <dbReference type="EMBL" id="MBN8662428.1"/>
    </source>
</evidence>
<dbReference type="PROSITE" id="PS50975">
    <property type="entry name" value="ATP_GRASP"/>
    <property type="match status" value="1"/>
</dbReference>
<dbReference type="InterPro" id="IPR011226">
    <property type="entry name" value="ATP-grasp_fam"/>
</dbReference>
<reference evidence="4" key="1">
    <citation type="submission" date="2021-02" db="EMBL/GenBank/DDBJ databases">
        <title>Genome-Resolved Metagenomics of a Microbial Community Performing Photosynthetic Biological Nutrient Removal.</title>
        <authorList>
            <person name="Mcdaniel E.A."/>
        </authorList>
    </citation>
    <scope>NUCLEOTIDE SEQUENCE</scope>
    <source>
        <strain evidence="4">UWPOB_OBS1</strain>
    </source>
</reference>
<keyword evidence="1" id="KW-0547">Nucleotide-binding</keyword>
<dbReference type="Pfam" id="PF15632">
    <property type="entry name" value="ATPgrasp_Ter"/>
    <property type="match status" value="1"/>
</dbReference>
<protein>
    <submittedName>
        <fullName evidence="4">ATP-grasp domain-containing protein</fullName>
    </submittedName>
</protein>
<dbReference type="EMBL" id="JAFLCK010000038">
    <property type="protein sequence ID" value="MBN8662428.1"/>
    <property type="molecule type" value="Genomic_DNA"/>
</dbReference>
<dbReference type="Gene3D" id="3.30.470.20">
    <property type="entry name" value="ATP-grasp fold, B domain"/>
    <property type="match status" value="1"/>
</dbReference>
<gene>
    <name evidence="4" type="ORF">J0M35_18810</name>
</gene>
<proteinExistence type="predicted"/>
<dbReference type="GO" id="GO:0046872">
    <property type="term" value="F:metal ion binding"/>
    <property type="evidence" value="ECO:0007669"/>
    <property type="project" value="InterPro"/>
</dbReference>
<evidence type="ECO:0000313" key="5">
    <source>
        <dbReference type="Proteomes" id="UP000664277"/>
    </source>
</evidence>
<sequence>MMNDSNSAATASPVPGEPEQGSVPTCTESDAPAGHTEGGESTVVTVLFVGGIFSAPQVIESIRAAAQANPLGPKVQIVVSHRSNERRGIDEADAFVLEPDETSRDPVAFMDWCLEVAAGLGVDVIVPRRNVSWFADARQRFQELGIQVIVPGDSSLLASVENKAALYLALPSHLVAIPQFRTARTMTDFDDAYAELSKLGTVCIKPTVGIAARGFRVLNPALGVGRANADVYVSLEDARQELSALNRFPELMVMPYLPGPERSVDCLAHHGRLVVGIVRRKLDVGEQLLEDHPELLALAAKLTEYLKLHGLFNIQFMQGSGGQQFLLEINTRMSGGIYLSARSGVCLPYWAVLLALGLSTPAEVPAPVLGVRASKR</sequence>
<dbReference type="SUPFAM" id="SSF56059">
    <property type="entry name" value="Glutathione synthetase ATP-binding domain-like"/>
    <property type="match status" value="1"/>
</dbReference>
<evidence type="ECO:0000256" key="2">
    <source>
        <dbReference type="SAM" id="MobiDB-lite"/>
    </source>
</evidence>
<feature type="region of interest" description="Disordered" evidence="2">
    <location>
        <begin position="1"/>
        <end position="38"/>
    </location>
</feature>
<organism evidence="4 5">
    <name type="scientific">Candidatus Obscuribacter phosphatis</name>
    <dbReference type="NCBI Taxonomy" id="1906157"/>
    <lineage>
        <taxon>Bacteria</taxon>
        <taxon>Bacillati</taxon>
        <taxon>Candidatus Melainabacteria</taxon>
        <taxon>Candidatus Obscuribacterales</taxon>
        <taxon>Candidatus Obscuribacteraceae</taxon>
        <taxon>Candidatus Obscuribacter</taxon>
    </lineage>
</organism>
<dbReference type="Gene3D" id="3.40.50.20">
    <property type="match status" value="1"/>
</dbReference>
<keyword evidence="1" id="KW-0067">ATP-binding</keyword>
<feature type="domain" description="ATP-grasp" evidence="3">
    <location>
        <begin position="167"/>
        <end position="356"/>
    </location>
</feature>